<sequence>MRWILGSPKTTDKTTREWDVDVTKQYGDVEGCPDKHTCVLEFGFVDAKHGPSAYGIGNCRSATTSPSATEACEPSTMAKDKEGEPLCFEKQHFILLWGAKESPPLTYKLLGRPADRG</sequence>
<evidence type="ECO:0000313" key="2">
    <source>
        <dbReference type="Proteomes" id="UP000041254"/>
    </source>
</evidence>
<proteinExistence type="predicted"/>
<dbReference type="VEuPathDB" id="CryptoDB:Vbra_4882"/>
<reference evidence="1 2" key="1">
    <citation type="submission" date="2014-11" db="EMBL/GenBank/DDBJ databases">
        <authorList>
            <person name="Zhu J."/>
            <person name="Qi W."/>
            <person name="Song R."/>
        </authorList>
    </citation>
    <scope>NUCLEOTIDE SEQUENCE [LARGE SCALE GENOMIC DNA]</scope>
</reference>
<organism evidence="1 2">
    <name type="scientific">Vitrella brassicaformis (strain CCMP3155)</name>
    <dbReference type="NCBI Taxonomy" id="1169540"/>
    <lineage>
        <taxon>Eukaryota</taxon>
        <taxon>Sar</taxon>
        <taxon>Alveolata</taxon>
        <taxon>Colpodellida</taxon>
        <taxon>Vitrellaceae</taxon>
        <taxon>Vitrella</taxon>
    </lineage>
</organism>
<gene>
    <name evidence="1" type="ORF">Vbra_4882</name>
</gene>
<dbReference type="EMBL" id="CDMY01000182">
    <property type="protein sequence ID" value="CEL93671.1"/>
    <property type="molecule type" value="Genomic_DNA"/>
</dbReference>
<dbReference type="InParanoid" id="A0A0G4ECH9"/>
<evidence type="ECO:0000313" key="1">
    <source>
        <dbReference type="EMBL" id="CEL93671.1"/>
    </source>
</evidence>
<keyword evidence="2" id="KW-1185">Reference proteome</keyword>
<name>A0A0G4ECH9_VITBC</name>
<protein>
    <submittedName>
        <fullName evidence="1">Uncharacterized protein</fullName>
    </submittedName>
</protein>
<dbReference type="AlphaFoldDB" id="A0A0G4ECH9"/>
<dbReference type="Proteomes" id="UP000041254">
    <property type="component" value="Unassembled WGS sequence"/>
</dbReference>
<dbReference type="PhylomeDB" id="A0A0G4ECH9"/>
<accession>A0A0G4ECH9</accession>